<organism evidence="1 2">
    <name type="scientific">Streptomyces amakusaensis</name>
    <dbReference type="NCBI Taxonomy" id="67271"/>
    <lineage>
        <taxon>Bacteria</taxon>
        <taxon>Bacillati</taxon>
        <taxon>Actinomycetota</taxon>
        <taxon>Actinomycetes</taxon>
        <taxon>Kitasatosporales</taxon>
        <taxon>Streptomycetaceae</taxon>
        <taxon>Streptomyces</taxon>
    </lineage>
</organism>
<dbReference type="Proteomes" id="UP001596160">
    <property type="component" value="Unassembled WGS sequence"/>
</dbReference>
<dbReference type="RefSeq" id="WP_344485395.1">
    <property type="nucleotide sequence ID" value="NZ_BAAASB010000029.1"/>
</dbReference>
<keyword evidence="2" id="KW-1185">Reference proteome</keyword>
<sequence>MATLDSFSRDLGNAIGKTTEHAVAKTQANALVQAAAAGGADAVAAVAQTMSTEELQRAQAYLQR</sequence>
<gene>
    <name evidence="1" type="ORF">ACFPRH_32010</name>
</gene>
<proteinExistence type="predicted"/>
<comment type="caution">
    <text evidence="1">The sequence shown here is derived from an EMBL/GenBank/DDBJ whole genome shotgun (WGS) entry which is preliminary data.</text>
</comment>
<protein>
    <submittedName>
        <fullName evidence="1">Uncharacterized protein</fullName>
    </submittedName>
</protein>
<dbReference type="EMBL" id="JBHSKP010000033">
    <property type="protein sequence ID" value="MFC5156347.1"/>
    <property type="molecule type" value="Genomic_DNA"/>
</dbReference>
<accession>A0ABW0AVI2</accession>
<name>A0ABW0AVI2_9ACTN</name>
<reference evidence="2" key="1">
    <citation type="journal article" date="2019" name="Int. J. Syst. Evol. Microbiol.">
        <title>The Global Catalogue of Microorganisms (GCM) 10K type strain sequencing project: providing services to taxonomists for standard genome sequencing and annotation.</title>
        <authorList>
            <consortium name="The Broad Institute Genomics Platform"/>
            <consortium name="The Broad Institute Genome Sequencing Center for Infectious Disease"/>
            <person name="Wu L."/>
            <person name="Ma J."/>
        </authorList>
    </citation>
    <scope>NUCLEOTIDE SEQUENCE [LARGE SCALE GENOMIC DNA]</scope>
    <source>
        <strain evidence="2">PCU 266</strain>
    </source>
</reference>
<evidence type="ECO:0000313" key="2">
    <source>
        <dbReference type="Proteomes" id="UP001596160"/>
    </source>
</evidence>
<evidence type="ECO:0000313" key="1">
    <source>
        <dbReference type="EMBL" id="MFC5156347.1"/>
    </source>
</evidence>